<sequence length="106" mass="11334">MMELDLDDFATVATARAAHWRAEGVECQLHRNSTGSKPSAWIDCTTMRRLVQLTVWTSGEAELLVGDVAVNDIAVTVYQLNSITELAACLDDLAAALSLPPASGDS</sequence>
<proteinExistence type="predicted"/>
<protein>
    <submittedName>
        <fullName evidence="1">Uncharacterized protein</fullName>
    </submittedName>
</protein>
<dbReference type="AlphaFoldDB" id="A0A919W8X1"/>
<dbReference type="Proteomes" id="UP000677082">
    <property type="component" value="Unassembled WGS sequence"/>
</dbReference>
<keyword evidence="2" id="KW-1185">Reference proteome</keyword>
<evidence type="ECO:0000313" key="2">
    <source>
        <dbReference type="Proteomes" id="UP000677082"/>
    </source>
</evidence>
<gene>
    <name evidence="1" type="ORF">Ato02nite_075600</name>
</gene>
<dbReference type="EMBL" id="BOQN01000098">
    <property type="protein sequence ID" value="GIM95767.1"/>
    <property type="molecule type" value="Genomic_DNA"/>
</dbReference>
<organism evidence="1 2">
    <name type="scientific">Paractinoplanes toevensis</name>
    <dbReference type="NCBI Taxonomy" id="571911"/>
    <lineage>
        <taxon>Bacteria</taxon>
        <taxon>Bacillati</taxon>
        <taxon>Actinomycetota</taxon>
        <taxon>Actinomycetes</taxon>
        <taxon>Micromonosporales</taxon>
        <taxon>Micromonosporaceae</taxon>
        <taxon>Paractinoplanes</taxon>
    </lineage>
</organism>
<evidence type="ECO:0000313" key="1">
    <source>
        <dbReference type="EMBL" id="GIM95767.1"/>
    </source>
</evidence>
<name>A0A919W8X1_9ACTN</name>
<comment type="caution">
    <text evidence="1">The sequence shown here is derived from an EMBL/GenBank/DDBJ whole genome shotgun (WGS) entry which is preliminary data.</text>
</comment>
<dbReference type="RefSeq" id="WP_246607915.1">
    <property type="nucleotide sequence ID" value="NZ_BOQN01000098.1"/>
</dbReference>
<accession>A0A919W8X1</accession>
<reference evidence="1 2" key="1">
    <citation type="submission" date="2021-03" db="EMBL/GenBank/DDBJ databases">
        <title>Whole genome shotgun sequence of Actinoplanes toevensis NBRC 105298.</title>
        <authorList>
            <person name="Komaki H."/>
            <person name="Tamura T."/>
        </authorList>
    </citation>
    <scope>NUCLEOTIDE SEQUENCE [LARGE SCALE GENOMIC DNA]</scope>
    <source>
        <strain evidence="1 2">NBRC 105298</strain>
    </source>
</reference>